<dbReference type="GO" id="GO:0003723">
    <property type="term" value="F:RNA binding"/>
    <property type="evidence" value="ECO:0007669"/>
    <property type="project" value="UniProtKB-UniRule"/>
</dbReference>
<dbReference type="InterPro" id="IPR036397">
    <property type="entry name" value="RNaseH_sf"/>
</dbReference>
<dbReference type="NCBIfam" id="TIGR00716">
    <property type="entry name" value="rnhC"/>
    <property type="match status" value="1"/>
</dbReference>
<keyword evidence="7 12" id="KW-0540">Nuclease</keyword>
<proteinExistence type="inferred from homology"/>
<comment type="similarity">
    <text evidence="5">Belongs to the RNase HII family. RnhC subfamily.</text>
</comment>
<dbReference type="AlphaFoldDB" id="A0AA42DJW4"/>
<feature type="binding site" evidence="12">
    <location>
        <position position="105"/>
    </location>
    <ligand>
        <name>a divalent metal cation</name>
        <dbReference type="ChEBI" id="CHEBI:60240"/>
    </ligand>
</feature>
<comment type="cofactor">
    <cofactor evidence="12">
        <name>Mn(2+)</name>
        <dbReference type="ChEBI" id="CHEBI:29035"/>
    </cofactor>
    <cofactor evidence="12">
        <name>Mg(2+)</name>
        <dbReference type="ChEBI" id="CHEBI:18420"/>
    </cofactor>
    <text evidence="12">Manganese or magnesium. Binds 1 divalent metal ion per monomer in the absence of substrate. May bind a second metal ion after substrate binding.</text>
</comment>
<comment type="subcellular location">
    <subcellularLocation>
        <location evidence="4">Cytoplasm</location>
    </subcellularLocation>
</comment>
<organism evidence="15 16">
    <name type="scientific">Holtiella tumoricola</name>
    <dbReference type="NCBI Taxonomy" id="3018743"/>
    <lineage>
        <taxon>Bacteria</taxon>
        <taxon>Bacillati</taxon>
        <taxon>Bacillota</taxon>
        <taxon>Clostridia</taxon>
        <taxon>Lachnospirales</taxon>
        <taxon>Cellulosilyticaceae</taxon>
        <taxon>Holtiella</taxon>
    </lineage>
</organism>
<evidence type="ECO:0000256" key="3">
    <source>
        <dbReference type="ARBA" id="ARBA00004065"/>
    </source>
</evidence>
<feature type="binding site" evidence="12">
    <location>
        <position position="207"/>
    </location>
    <ligand>
        <name>a divalent metal cation</name>
        <dbReference type="ChEBI" id="CHEBI:60240"/>
    </ligand>
</feature>
<evidence type="ECO:0000256" key="6">
    <source>
        <dbReference type="ARBA" id="ARBA00022490"/>
    </source>
</evidence>
<dbReference type="Pfam" id="PF01351">
    <property type="entry name" value="RNase_HII"/>
    <property type="match status" value="1"/>
</dbReference>
<feature type="binding site" evidence="12">
    <location>
        <position position="106"/>
    </location>
    <ligand>
        <name>a divalent metal cation</name>
        <dbReference type="ChEBI" id="CHEBI:60240"/>
    </ligand>
</feature>
<evidence type="ECO:0000313" key="16">
    <source>
        <dbReference type="Proteomes" id="UP001169242"/>
    </source>
</evidence>
<dbReference type="GO" id="GO:0004523">
    <property type="term" value="F:RNA-DNA hybrid ribonuclease activity"/>
    <property type="evidence" value="ECO:0007669"/>
    <property type="project" value="UniProtKB-UniRule"/>
</dbReference>
<evidence type="ECO:0000256" key="11">
    <source>
        <dbReference type="ARBA" id="ARBA00022842"/>
    </source>
</evidence>
<evidence type="ECO:0000256" key="2">
    <source>
        <dbReference type="ARBA" id="ARBA00001946"/>
    </source>
</evidence>
<dbReference type="InterPro" id="IPR024567">
    <property type="entry name" value="RNase_HII/HIII_dom"/>
</dbReference>
<dbReference type="PROSITE" id="PS51975">
    <property type="entry name" value="RNASE_H_2"/>
    <property type="match status" value="1"/>
</dbReference>
<evidence type="ECO:0000256" key="10">
    <source>
        <dbReference type="ARBA" id="ARBA00022801"/>
    </source>
</evidence>
<accession>A0AA42DJW4</accession>
<keyword evidence="10 12" id="KW-0378">Hydrolase</keyword>
<feature type="domain" description="RNase H type-2" evidence="14">
    <location>
        <begin position="99"/>
        <end position="304"/>
    </location>
</feature>
<comment type="caution">
    <text evidence="15">The sequence shown here is derived from an EMBL/GenBank/DDBJ whole genome shotgun (WGS) entry which is preliminary data.</text>
</comment>
<evidence type="ECO:0000256" key="5">
    <source>
        <dbReference type="ARBA" id="ARBA00008378"/>
    </source>
</evidence>
<dbReference type="SUPFAM" id="SSF53098">
    <property type="entry name" value="Ribonuclease H-like"/>
    <property type="match status" value="1"/>
</dbReference>
<comment type="catalytic activity">
    <reaction evidence="1 12 13">
        <text>Endonucleolytic cleavage to 5'-phosphomonoester.</text>
        <dbReference type="EC" id="3.1.26.4"/>
    </reaction>
</comment>
<comment type="cofactor">
    <cofactor evidence="2">
        <name>Mg(2+)</name>
        <dbReference type="ChEBI" id="CHEBI:18420"/>
    </cofactor>
</comment>
<dbReference type="PANTHER" id="PTHR10954">
    <property type="entry name" value="RIBONUCLEASE H2 SUBUNIT A"/>
    <property type="match status" value="1"/>
</dbReference>
<dbReference type="InterPro" id="IPR001352">
    <property type="entry name" value="RNase_HII/HIII"/>
</dbReference>
<protein>
    <recommendedName>
        <fullName evidence="13">Ribonuclease</fullName>
        <ecNumber evidence="13">3.1.26.4</ecNumber>
    </recommendedName>
</protein>
<dbReference type="Proteomes" id="UP001169242">
    <property type="component" value="Unassembled WGS sequence"/>
</dbReference>
<evidence type="ECO:0000256" key="1">
    <source>
        <dbReference type="ARBA" id="ARBA00000077"/>
    </source>
</evidence>
<evidence type="ECO:0000256" key="4">
    <source>
        <dbReference type="ARBA" id="ARBA00004496"/>
    </source>
</evidence>
<dbReference type="EMBL" id="JAQIFT010000006">
    <property type="protein sequence ID" value="MDA3730018.1"/>
    <property type="molecule type" value="Genomic_DNA"/>
</dbReference>
<dbReference type="GO" id="GO:0006298">
    <property type="term" value="P:mismatch repair"/>
    <property type="evidence" value="ECO:0007669"/>
    <property type="project" value="TreeGrafter"/>
</dbReference>
<dbReference type="GO" id="GO:0043137">
    <property type="term" value="P:DNA replication, removal of RNA primer"/>
    <property type="evidence" value="ECO:0007669"/>
    <property type="project" value="TreeGrafter"/>
</dbReference>
<dbReference type="InterPro" id="IPR012337">
    <property type="entry name" value="RNaseH-like_sf"/>
</dbReference>
<dbReference type="PANTHER" id="PTHR10954:SF23">
    <property type="entry name" value="RIBONUCLEASE"/>
    <property type="match status" value="1"/>
</dbReference>
<keyword evidence="9 12" id="KW-0255">Endonuclease</keyword>
<keyword evidence="8 12" id="KW-0479">Metal-binding</keyword>
<evidence type="ECO:0000313" key="15">
    <source>
        <dbReference type="EMBL" id="MDA3730018.1"/>
    </source>
</evidence>
<name>A0AA42DJW4_9FIRM</name>
<dbReference type="EC" id="3.1.26.4" evidence="13"/>
<evidence type="ECO:0000256" key="9">
    <source>
        <dbReference type="ARBA" id="ARBA00022759"/>
    </source>
</evidence>
<comment type="function">
    <text evidence="3 13">Endonuclease that specifically degrades the RNA of RNA-DNA hybrids.</text>
</comment>
<dbReference type="GO" id="GO:0005737">
    <property type="term" value="C:cytoplasm"/>
    <property type="evidence" value="ECO:0007669"/>
    <property type="project" value="UniProtKB-SubCell"/>
</dbReference>
<dbReference type="InterPro" id="IPR004641">
    <property type="entry name" value="RNase_HIII"/>
</dbReference>
<evidence type="ECO:0000256" key="8">
    <source>
        <dbReference type="ARBA" id="ARBA00022723"/>
    </source>
</evidence>
<keyword evidence="6" id="KW-0963">Cytoplasm</keyword>
<evidence type="ECO:0000256" key="13">
    <source>
        <dbReference type="RuleBase" id="RU003515"/>
    </source>
</evidence>
<evidence type="ECO:0000256" key="12">
    <source>
        <dbReference type="PROSITE-ProRule" id="PRU01319"/>
    </source>
</evidence>
<keyword evidence="16" id="KW-1185">Reference proteome</keyword>
<dbReference type="GO" id="GO:0032299">
    <property type="term" value="C:ribonuclease H2 complex"/>
    <property type="evidence" value="ECO:0007669"/>
    <property type="project" value="TreeGrafter"/>
</dbReference>
<dbReference type="CDD" id="cd06590">
    <property type="entry name" value="RNase_HII_bacteria_HIII_like"/>
    <property type="match status" value="1"/>
</dbReference>
<gene>
    <name evidence="15" type="primary">rnhC</name>
    <name evidence="15" type="ORF">PBV87_00625</name>
</gene>
<dbReference type="RefSeq" id="WP_082238789.1">
    <property type="nucleotide sequence ID" value="NZ_JAQIFT010000006.1"/>
</dbReference>
<dbReference type="Gene3D" id="3.30.420.10">
    <property type="entry name" value="Ribonuclease H-like superfamily/Ribonuclease H"/>
    <property type="match status" value="1"/>
</dbReference>
<sequence>MSKYDLYNILKENLLSQIEYEFQVGAYQEINYGIQFDVIEGDKKSKVRIYESKKKGVTLDLSQVKYEELKAVIHNINSNGTSKNQEKVISKFMSDRLEIPMIGVDESGKGDYFGPLVVAGVYADEALKIKLKMLGVADSKALTDIKIAKLAEQIKVICDYKILVFDNVRYNTAYNKIGNLNLLLAAGHAKVIDELVVQTGAQVALSDQFGDEKLIKNCLREASKGITLEQRPRAEQNVVVAAASILARDAFVSNMQGLEEVYGQKFPKGASAQTVEAGRKFVYQFGKERLNEVAKLHFKTTDSL</sequence>
<keyword evidence="11" id="KW-0460">Magnesium</keyword>
<dbReference type="GO" id="GO:0046872">
    <property type="term" value="F:metal ion binding"/>
    <property type="evidence" value="ECO:0007669"/>
    <property type="project" value="UniProtKB-KW"/>
</dbReference>
<evidence type="ECO:0000256" key="7">
    <source>
        <dbReference type="ARBA" id="ARBA00022722"/>
    </source>
</evidence>
<evidence type="ECO:0000259" key="14">
    <source>
        <dbReference type="PROSITE" id="PS51975"/>
    </source>
</evidence>
<reference evidence="15" key="1">
    <citation type="journal article" date="2023" name="Int. J. Syst. Evol. Microbiol.">
        <title>&lt;i&gt;Holtiella tumoricola&lt;/i&gt; gen. nov. sp. nov., isolated from a human clinical sample.</title>
        <authorList>
            <person name="Allen-Vercoe E."/>
            <person name="Daigneault M.C."/>
            <person name="Vancuren S.J."/>
            <person name="Cochrane K."/>
            <person name="O'Neal L.L."/>
            <person name="Sankaranarayanan K."/>
            <person name="Lawson P.A."/>
        </authorList>
    </citation>
    <scope>NUCLEOTIDE SEQUENCE</scope>
    <source>
        <strain evidence="15">CC70A</strain>
    </source>
</reference>